<comment type="similarity">
    <text evidence="2">Belongs to the DadA oxidoreductase family.</text>
</comment>
<dbReference type="PANTHER" id="PTHR13847:SF280">
    <property type="entry name" value="D-AMINO ACID DEHYDROGENASE"/>
    <property type="match status" value="1"/>
</dbReference>
<dbReference type="GO" id="GO:0055130">
    <property type="term" value="P:D-alanine catabolic process"/>
    <property type="evidence" value="ECO:0007669"/>
    <property type="project" value="TreeGrafter"/>
</dbReference>
<protein>
    <submittedName>
        <fullName evidence="5">Amino acid dehydrogenase</fullName>
    </submittedName>
</protein>
<proteinExistence type="inferred from homology"/>
<reference evidence="5 6" key="1">
    <citation type="submission" date="2015-11" db="EMBL/GenBank/DDBJ databases">
        <authorList>
            <person name="Sahl J."/>
            <person name="Wagner D."/>
            <person name="Keim P."/>
        </authorList>
    </citation>
    <scope>NUCLEOTIDE SEQUENCE [LARGE SCALE GENOMIC DNA]</scope>
    <source>
        <strain evidence="5 6">AZ-4-2-10-S1-D7</strain>
    </source>
</reference>
<evidence type="ECO:0000256" key="1">
    <source>
        <dbReference type="ARBA" id="ARBA00004960"/>
    </source>
</evidence>
<dbReference type="GO" id="GO:0008718">
    <property type="term" value="F:D-amino-acid dehydrogenase activity"/>
    <property type="evidence" value="ECO:0007669"/>
    <property type="project" value="TreeGrafter"/>
</dbReference>
<dbReference type="InterPro" id="IPR006076">
    <property type="entry name" value="FAD-dep_OxRdtase"/>
</dbReference>
<evidence type="ECO:0000313" key="5">
    <source>
        <dbReference type="EMBL" id="KWZ35557.1"/>
    </source>
</evidence>
<evidence type="ECO:0000313" key="6">
    <source>
        <dbReference type="Proteomes" id="UP000070434"/>
    </source>
</evidence>
<dbReference type="Gene3D" id="3.50.50.60">
    <property type="entry name" value="FAD/NAD(P)-binding domain"/>
    <property type="match status" value="2"/>
</dbReference>
<dbReference type="Pfam" id="PF01266">
    <property type="entry name" value="DAO"/>
    <property type="match status" value="1"/>
</dbReference>
<keyword evidence="3" id="KW-0560">Oxidoreductase</keyword>
<evidence type="ECO:0000256" key="3">
    <source>
        <dbReference type="ARBA" id="ARBA00023002"/>
    </source>
</evidence>
<dbReference type="GO" id="GO:0005886">
    <property type="term" value="C:plasma membrane"/>
    <property type="evidence" value="ECO:0007669"/>
    <property type="project" value="TreeGrafter"/>
</dbReference>
<dbReference type="InterPro" id="IPR036188">
    <property type="entry name" value="FAD/NAD-bd_sf"/>
</dbReference>
<gene>
    <name evidence="5" type="ORF">WS64_08405</name>
</gene>
<dbReference type="EMBL" id="LNJP01000001">
    <property type="protein sequence ID" value="KWZ35557.1"/>
    <property type="molecule type" value="Genomic_DNA"/>
</dbReference>
<dbReference type="RefSeq" id="WP_060966230.1">
    <property type="nucleotide sequence ID" value="NZ_CM003768.1"/>
</dbReference>
<dbReference type="Gene3D" id="3.30.9.10">
    <property type="entry name" value="D-Amino Acid Oxidase, subunit A, domain 2"/>
    <property type="match status" value="1"/>
</dbReference>
<evidence type="ECO:0000256" key="2">
    <source>
        <dbReference type="ARBA" id="ARBA00009410"/>
    </source>
</evidence>
<accession>A0AAW3Q2G1</accession>
<evidence type="ECO:0000259" key="4">
    <source>
        <dbReference type="Pfam" id="PF01266"/>
    </source>
</evidence>
<dbReference type="GO" id="GO:0005737">
    <property type="term" value="C:cytoplasm"/>
    <property type="evidence" value="ECO:0007669"/>
    <property type="project" value="TreeGrafter"/>
</dbReference>
<dbReference type="Proteomes" id="UP000070434">
    <property type="component" value="Chromosome 1"/>
</dbReference>
<organism evidence="5 6">
    <name type="scientific">Burkholderia anthina</name>
    <dbReference type="NCBI Taxonomy" id="179879"/>
    <lineage>
        <taxon>Bacteria</taxon>
        <taxon>Pseudomonadati</taxon>
        <taxon>Pseudomonadota</taxon>
        <taxon>Betaproteobacteria</taxon>
        <taxon>Burkholderiales</taxon>
        <taxon>Burkholderiaceae</taxon>
        <taxon>Burkholderia</taxon>
        <taxon>Burkholderia cepacia complex</taxon>
    </lineage>
</organism>
<dbReference type="PANTHER" id="PTHR13847">
    <property type="entry name" value="SARCOSINE DEHYDROGENASE-RELATED"/>
    <property type="match status" value="1"/>
</dbReference>
<dbReference type="SUPFAM" id="SSF51905">
    <property type="entry name" value="FAD/NAD(P)-binding domain"/>
    <property type="match status" value="1"/>
</dbReference>
<feature type="domain" description="FAD dependent oxidoreductase" evidence="4">
    <location>
        <begin position="2"/>
        <end position="409"/>
    </location>
</feature>
<name>A0AAW3Q2G1_9BURK</name>
<dbReference type="PRINTS" id="PR00420">
    <property type="entry name" value="RNGMNOXGNASE"/>
</dbReference>
<dbReference type="AlphaFoldDB" id="A0AAW3Q2G1"/>
<comment type="pathway">
    <text evidence="1">Amino-acid degradation; D-alanine degradation; NH(3) and pyruvate from D-alanine: step 1/1.</text>
</comment>
<comment type="caution">
    <text evidence="5">The sequence shown here is derived from an EMBL/GenBank/DDBJ whole genome shotgun (WGS) entry which is preliminary data.</text>
</comment>
<sequence length="433" mass="46062">MDVIVIGGGISGVATAYQLRAAGHRVCVVERHATVAQGATYGDGGALLPSPLDVWFGPTFMRQRQPRDSGIVYKPGLNGGVRRFVKQLGALREPDAFAAQYARLRPLIDVSRDTLADIEARLELEFEQKPGILHVVRDPRDWDALQPALDLLRTLDQPYRTLTADECTALEPSVPAEPGFAGGVLLETERTGNCPLFAKLVKQTLDEHGVQFRFGADVAAIRVDNGRAAVELVPPGNGNPAKAREVDVMSADAIVVAAGAGSLALLERLGWRLPLHPVRTHTLTAPVAYEEHAPHLSVVDSIKRISITRTHQRLRIGGGAVLQSLADTAKPLAEPLSEAALALLGQAVHDWVPGAARISAALSWQGMQLLSPDGLPVVGPTPHPRVFVNFGHGPAGWGLACGSAKVVADYLGGNVQHWPADTLAALSAGRFTT</sequence>